<reference evidence="3" key="1">
    <citation type="journal article" date="2019" name="Int. J. Syst. Evol. Microbiol.">
        <title>The Global Catalogue of Microorganisms (GCM) 10K type strain sequencing project: providing services to taxonomists for standard genome sequencing and annotation.</title>
        <authorList>
            <consortium name="The Broad Institute Genomics Platform"/>
            <consortium name="The Broad Institute Genome Sequencing Center for Infectious Disease"/>
            <person name="Wu L."/>
            <person name="Ma J."/>
        </authorList>
    </citation>
    <scope>NUCLEOTIDE SEQUENCE [LARGE SCALE GENOMIC DNA]</scope>
    <source>
        <strain evidence="3">TBRC 1276</strain>
    </source>
</reference>
<accession>A0ABV8GIH4</accession>
<keyword evidence="1" id="KW-1133">Transmembrane helix</keyword>
<dbReference type="Pfam" id="PF10990">
    <property type="entry name" value="DUF2809"/>
    <property type="match status" value="1"/>
</dbReference>
<evidence type="ECO:0000313" key="3">
    <source>
        <dbReference type="Proteomes" id="UP001595851"/>
    </source>
</evidence>
<keyword evidence="1" id="KW-0472">Membrane</keyword>
<feature type="transmembrane region" description="Helical" evidence="1">
    <location>
        <begin position="93"/>
        <end position="111"/>
    </location>
</feature>
<dbReference type="InterPro" id="IPR021257">
    <property type="entry name" value="DUF2809"/>
</dbReference>
<dbReference type="Proteomes" id="UP001595851">
    <property type="component" value="Unassembled WGS sequence"/>
</dbReference>
<organism evidence="2 3">
    <name type="scientific">Nonomuraea purpurea</name>
    <dbReference type="NCBI Taxonomy" id="1849276"/>
    <lineage>
        <taxon>Bacteria</taxon>
        <taxon>Bacillati</taxon>
        <taxon>Actinomycetota</taxon>
        <taxon>Actinomycetes</taxon>
        <taxon>Streptosporangiales</taxon>
        <taxon>Streptosporangiaceae</taxon>
        <taxon>Nonomuraea</taxon>
    </lineage>
</organism>
<feature type="transmembrane region" description="Helical" evidence="1">
    <location>
        <begin position="32"/>
        <end position="49"/>
    </location>
</feature>
<keyword evidence="3" id="KW-1185">Reference proteome</keyword>
<comment type="caution">
    <text evidence="2">The sequence shown here is derived from an EMBL/GenBank/DDBJ whole genome shotgun (WGS) entry which is preliminary data.</text>
</comment>
<name>A0ABV8GIH4_9ACTN</name>
<protein>
    <submittedName>
        <fullName evidence="2">DUF2809 domain-containing protein</fullName>
    </submittedName>
</protein>
<keyword evidence="1" id="KW-0812">Transmembrane</keyword>
<dbReference type="EMBL" id="JBHSBI010000023">
    <property type="protein sequence ID" value="MFC4012745.1"/>
    <property type="molecule type" value="Genomic_DNA"/>
</dbReference>
<sequence length="117" mass="12672">MSRIPVILAAALTVAMGLTVRGLWDGPVPKYAGDALYTVLIYTLVVVALPRIRPIVAASVAAGVSWVVEFAQLWEIPEVLRPVLGSTFNVPDLLWYVVGAGCAWAAHTLWLKRHPTP</sequence>
<gene>
    <name evidence="2" type="ORF">ACFOY2_36315</name>
</gene>
<evidence type="ECO:0000313" key="2">
    <source>
        <dbReference type="EMBL" id="MFC4012745.1"/>
    </source>
</evidence>
<dbReference type="RefSeq" id="WP_379532644.1">
    <property type="nucleotide sequence ID" value="NZ_JBHSBI010000023.1"/>
</dbReference>
<proteinExistence type="predicted"/>
<evidence type="ECO:0000256" key="1">
    <source>
        <dbReference type="SAM" id="Phobius"/>
    </source>
</evidence>